<dbReference type="PANTHER" id="PTHR23289">
    <property type="entry name" value="CYTOCHROME C OXIDASE ASSEMBLY PROTEIN COX15"/>
    <property type="match status" value="1"/>
</dbReference>
<feature type="transmembrane region" description="Helical" evidence="12">
    <location>
        <begin position="111"/>
        <end position="129"/>
    </location>
</feature>
<gene>
    <name evidence="12" type="primary">ctaA</name>
    <name evidence="13" type="ORF">I603_2010</name>
</gene>
<evidence type="ECO:0000313" key="14">
    <source>
        <dbReference type="Proteomes" id="UP000092484"/>
    </source>
</evidence>
<evidence type="ECO:0000313" key="13">
    <source>
        <dbReference type="EMBL" id="OBV10797.1"/>
    </source>
</evidence>
<evidence type="ECO:0000256" key="7">
    <source>
        <dbReference type="ARBA" id="ARBA00023004"/>
    </source>
</evidence>
<keyword evidence="7 12" id="KW-0408">Iron</keyword>
<sequence length="361" mass="38800">MASSASVSNLFAPWARGSARPLALARWLEAVAVLVVTIVVVGGITRLTESGLSITEWNVVSGILPPLGEAAWQAEFAKYQATAEFRYESGPAGMDLAAFKFIFFWEWFHRILGRVIGLAFLLPLAVFAWRRAIPAGYGWRLGAMFALICGQGALGWYMVSSGVGDTDLTDVSHFRLSAHLLTALFLLGGLVWTARDLRRLARNTDSAPAPLTGAAALAGGVLFIQLLLGAWVAGLNAGHAAYDWPLMNGQFLPEADWSKGMLWAATHDPFLLQFLHRWWAWVAAAALVWLARAVRPSDRFASVALNAAIGTMVLLGIATVMSEVSLWVAAAHQLVGALTVAATAWAMHSNGTARREYGAAA</sequence>
<comment type="function">
    <text evidence="12">Catalyzes the conversion of heme O to heme A by two successive hydroxylations of the methyl group at C8. The first hydroxylation forms heme I, the second hydroxylation results in an unstable dihydroxymethyl group, which spontaneously dehydrates, resulting in the formyl group of heme A.</text>
</comment>
<evidence type="ECO:0000256" key="5">
    <source>
        <dbReference type="ARBA" id="ARBA00022989"/>
    </source>
</evidence>
<dbReference type="GO" id="GO:0046872">
    <property type="term" value="F:metal ion binding"/>
    <property type="evidence" value="ECO:0007669"/>
    <property type="project" value="UniProtKB-KW"/>
</dbReference>
<keyword evidence="6 12" id="KW-0560">Oxidoreductase</keyword>
<dbReference type="RefSeq" id="WP_068864578.1">
    <property type="nucleotide sequence ID" value="NZ_LZYB01000004.1"/>
</dbReference>
<evidence type="ECO:0000256" key="10">
    <source>
        <dbReference type="ARBA" id="ARBA00044501"/>
    </source>
</evidence>
<dbReference type="STRING" id="1300349.I603_2010"/>
<comment type="caution">
    <text evidence="13">The sequence shown here is derived from an EMBL/GenBank/DDBJ whole genome shotgun (WGS) entry which is preliminary data.</text>
</comment>
<feature type="transmembrane region" description="Helical" evidence="12">
    <location>
        <begin position="141"/>
        <end position="159"/>
    </location>
</feature>
<dbReference type="PATRIC" id="fig|1300349.4.peg.2002"/>
<evidence type="ECO:0000256" key="1">
    <source>
        <dbReference type="ARBA" id="ARBA00001970"/>
    </source>
</evidence>
<dbReference type="GO" id="GO:0120547">
    <property type="term" value="F:heme A synthase activity"/>
    <property type="evidence" value="ECO:0007669"/>
    <property type="project" value="UniProtKB-EC"/>
</dbReference>
<dbReference type="InterPro" id="IPR003780">
    <property type="entry name" value="COX15/CtaA_fam"/>
</dbReference>
<evidence type="ECO:0000256" key="6">
    <source>
        <dbReference type="ARBA" id="ARBA00023002"/>
    </source>
</evidence>
<dbReference type="GO" id="GO:0006784">
    <property type="term" value="P:heme A biosynthetic process"/>
    <property type="evidence" value="ECO:0007669"/>
    <property type="project" value="UniProtKB-UniRule"/>
</dbReference>
<feature type="transmembrane region" description="Helical" evidence="12">
    <location>
        <begin position="303"/>
        <end position="321"/>
    </location>
</feature>
<dbReference type="UniPathway" id="UPA00269">
    <property type="reaction ID" value="UER00713"/>
</dbReference>
<keyword evidence="9 12" id="KW-0472">Membrane</keyword>
<proteinExistence type="inferred from homology"/>
<evidence type="ECO:0000256" key="12">
    <source>
        <dbReference type="HAMAP-Rule" id="MF_01665"/>
    </source>
</evidence>
<keyword evidence="5 12" id="KW-1133">Transmembrane helix</keyword>
<dbReference type="EC" id="1.17.99.9" evidence="12"/>
<keyword evidence="4 12" id="KW-0479">Metal-binding</keyword>
<feature type="transmembrane region" description="Helical" evidence="12">
    <location>
        <begin position="174"/>
        <end position="193"/>
    </location>
</feature>
<comment type="cofactor">
    <cofactor evidence="1 12">
        <name>heme b</name>
        <dbReference type="ChEBI" id="CHEBI:60344"/>
    </cofactor>
</comment>
<protein>
    <recommendedName>
        <fullName evidence="12">Heme A synthase</fullName>
        <shortName evidence="12">HAS</shortName>
        <ecNumber evidence="12">1.17.99.9</ecNumber>
    </recommendedName>
    <alternativeName>
        <fullName evidence="12">Cytochrome aa3-controlling protein</fullName>
    </alternativeName>
</protein>
<keyword evidence="8 12" id="KW-0350">Heme biosynthesis</keyword>
<dbReference type="InterPro" id="IPR023754">
    <property type="entry name" value="HemeA_Synthase_type2"/>
</dbReference>
<dbReference type="HAMAP" id="MF_01665">
    <property type="entry name" value="HemeA_synth_type2"/>
    <property type="match status" value="1"/>
</dbReference>
<evidence type="ECO:0000256" key="4">
    <source>
        <dbReference type="ARBA" id="ARBA00022723"/>
    </source>
</evidence>
<keyword evidence="12" id="KW-1003">Cell membrane</keyword>
<comment type="similarity">
    <text evidence="12">Belongs to the COX15/CtaA family. Type 2 subfamily.</text>
</comment>
<evidence type="ECO:0000256" key="9">
    <source>
        <dbReference type="ARBA" id="ARBA00023136"/>
    </source>
</evidence>
<feature type="transmembrane region" description="Helical" evidence="12">
    <location>
        <begin position="214"/>
        <end position="234"/>
    </location>
</feature>
<dbReference type="Pfam" id="PF02628">
    <property type="entry name" value="COX15-CtaA"/>
    <property type="match status" value="1"/>
</dbReference>
<accession>A0A1A7BH88</accession>
<dbReference type="AlphaFoldDB" id="A0A1A7BH88"/>
<dbReference type="Proteomes" id="UP000092484">
    <property type="component" value="Unassembled WGS sequence"/>
</dbReference>
<evidence type="ECO:0000256" key="11">
    <source>
        <dbReference type="ARBA" id="ARBA00048044"/>
    </source>
</evidence>
<dbReference type="GO" id="GO:0005886">
    <property type="term" value="C:plasma membrane"/>
    <property type="evidence" value="ECO:0007669"/>
    <property type="project" value="UniProtKB-SubCell"/>
</dbReference>
<feature type="binding site" description="axial binding residue" evidence="12">
    <location>
        <position position="332"/>
    </location>
    <ligand>
        <name>heme</name>
        <dbReference type="ChEBI" id="CHEBI:30413"/>
    </ligand>
    <ligandPart>
        <name>Fe</name>
        <dbReference type="ChEBI" id="CHEBI:18248"/>
    </ligandPart>
</feature>
<evidence type="ECO:0000256" key="8">
    <source>
        <dbReference type="ARBA" id="ARBA00023133"/>
    </source>
</evidence>
<dbReference type="PANTHER" id="PTHR23289:SF2">
    <property type="entry name" value="CYTOCHROME C OXIDASE ASSEMBLY PROTEIN COX15 HOMOLOG"/>
    <property type="match status" value="1"/>
</dbReference>
<reference evidence="13 14" key="1">
    <citation type="submission" date="2016-06" db="EMBL/GenBank/DDBJ databases">
        <title>Genome sequence of Porphyrobacter dokdonensis DSW-74.</title>
        <authorList>
            <person name="Kim J.F."/>
            <person name="Song J.Y."/>
        </authorList>
    </citation>
    <scope>NUCLEOTIDE SEQUENCE [LARGE SCALE GENOMIC DNA]</scope>
    <source>
        <strain evidence="13 14">DSW-74</strain>
    </source>
</reference>
<feature type="binding site" description="axial binding residue" evidence="12">
    <location>
        <position position="276"/>
    </location>
    <ligand>
        <name>heme</name>
        <dbReference type="ChEBI" id="CHEBI:30413"/>
    </ligand>
    <ligandPart>
        <name>Fe</name>
        <dbReference type="ChEBI" id="CHEBI:18248"/>
    </ligandPart>
</feature>
<evidence type="ECO:0000256" key="3">
    <source>
        <dbReference type="ARBA" id="ARBA00022692"/>
    </source>
</evidence>
<comment type="subcellular location">
    <subcellularLocation>
        <location evidence="12">Cell membrane</location>
        <topology evidence="12">Multi-pass membrane protein</topology>
    </subcellularLocation>
    <subcellularLocation>
        <location evidence="2">Membrane</location>
        <topology evidence="2">Multi-pass membrane protein</topology>
    </subcellularLocation>
</comment>
<name>A0A1A7BH88_9SPHN</name>
<feature type="transmembrane region" description="Helical" evidence="12">
    <location>
        <begin position="327"/>
        <end position="347"/>
    </location>
</feature>
<evidence type="ECO:0000256" key="2">
    <source>
        <dbReference type="ARBA" id="ARBA00004141"/>
    </source>
</evidence>
<organism evidence="13 14">
    <name type="scientific">Erythrobacter dokdonensis DSW-74</name>
    <dbReference type="NCBI Taxonomy" id="1300349"/>
    <lineage>
        <taxon>Bacteria</taxon>
        <taxon>Pseudomonadati</taxon>
        <taxon>Pseudomonadota</taxon>
        <taxon>Alphaproteobacteria</taxon>
        <taxon>Sphingomonadales</taxon>
        <taxon>Erythrobacteraceae</taxon>
        <taxon>Erythrobacter/Porphyrobacter group</taxon>
        <taxon>Erythrobacter</taxon>
    </lineage>
</organism>
<feature type="transmembrane region" description="Helical" evidence="12">
    <location>
        <begin position="24"/>
        <end position="44"/>
    </location>
</feature>
<comment type="subunit">
    <text evidence="12">Interacts with CtaB.</text>
</comment>
<dbReference type="EMBL" id="LZYB01000004">
    <property type="protein sequence ID" value="OBV10797.1"/>
    <property type="molecule type" value="Genomic_DNA"/>
</dbReference>
<comment type="pathway">
    <text evidence="10 12">Porphyrin-containing compound metabolism; heme A biosynthesis; heme A from heme O: step 1/1.</text>
</comment>
<keyword evidence="3 12" id="KW-0812">Transmembrane</keyword>
<comment type="catalytic activity">
    <reaction evidence="11">
        <text>Fe(II)-heme o + 2 A + H2O = Fe(II)-heme a + 2 AH2</text>
        <dbReference type="Rhea" id="RHEA:63388"/>
        <dbReference type="ChEBI" id="CHEBI:13193"/>
        <dbReference type="ChEBI" id="CHEBI:15377"/>
        <dbReference type="ChEBI" id="CHEBI:17499"/>
        <dbReference type="ChEBI" id="CHEBI:60530"/>
        <dbReference type="ChEBI" id="CHEBI:61715"/>
        <dbReference type="EC" id="1.17.99.9"/>
    </reaction>
    <physiologicalReaction direction="left-to-right" evidence="11">
        <dbReference type="Rhea" id="RHEA:63389"/>
    </physiologicalReaction>
</comment>
<keyword evidence="14" id="KW-1185">Reference proteome</keyword>
<feature type="transmembrane region" description="Helical" evidence="12">
    <location>
        <begin position="270"/>
        <end position="291"/>
    </location>
</feature>